<sequence length="126" mass="14538">MKYVFIENHRAEFCIKAMCRVLRVARSGWYVWLRRRHQMSLRQQFRLTCDAAVHKAFFEAKQRYGAPRLADELPEFNIKTIAASLRRQGLRAKVQPGQLPCTWPARIGESAGAGLQRQRPEPEVGG</sequence>
<protein>
    <submittedName>
        <fullName evidence="1">Transposase (Identified by ISEscan HMM)</fullName>
    </submittedName>
</protein>
<dbReference type="Proteomes" id="UP000281521">
    <property type="component" value="Unassembled WGS sequence"/>
</dbReference>
<evidence type="ECO:0000313" key="1">
    <source>
        <dbReference type="EMBL" id="VCY84467.1"/>
    </source>
</evidence>
<dbReference type="InterPro" id="IPR050900">
    <property type="entry name" value="Transposase_IS3/IS150/IS904"/>
</dbReference>
<dbReference type="PANTHER" id="PTHR46889:SF6">
    <property type="entry name" value="TRANSPOSASE INSF FOR INSERTION SEQUENCE IS3B"/>
    <property type="match status" value="1"/>
</dbReference>
<dbReference type="EMBL" id="UWXJ01000001">
    <property type="protein sequence ID" value="VCY84467.1"/>
    <property type="molecule type" value="Genomic_DNA"/>
</dbReference>
<name>A0A2Y0UVF8_ECOLX</name>
<proteinExistence type="predicted"/>
<organism evidence="1 2">
    <name type="scientific">Escherichia coli</name>
    <dbReference type="NCBI Taxonomy" id="562"/>
    <lineage>
        <taxon>Bacteria</taxon>
        <taxon>Pseudomonadati</taxon>
        <taxon>Pseudomonadota</taxon>
        <taxon>Gammaproteobacteria</taxon>
        <taxon>Enterobacterales</taxon>
        <taxon>Enterobacteriaceae</taxon>
        <taxon>Escherichia</taxon>
    </lineage>
</organism>
<evidence type="ECO:0000313" key="2">
    <source>
        <dbReference type="Proteomes" id="UP000281521"/>
    </source>
</evidence>
<dbReference type="AlphaFoldDB" id="A0A2Y0UVF8"/>
<gene>
    <name evidence="1" type="ORF">BANRA_03143</name>
</gene>
<reference evidence="1 2" key="1">
    <citation type="submission" date="2018-10" db="EMBL/GenBank/DDBJ databases">
        <authorList>
            <person name="Noll B N."/>
        </authorList>
    </citation>
    <scope>NUCLEOTIDE SEQUENCE [LARGE SCALE GENOMIC DNA]</scope>
    <source>
        <strain evidence="1">Ecoli022</strain>
    </source>
</reference>
<accession>A0A2Y0UVF8</accession>
<dbReference type="PANTHER" id="PTHR46889">
    <property type="entry name" value="TRANSPOSASE INSF FOR INSERTION SEQUENCE IS3B-RELATED"/>
    <property type="match status" value="1"/>
</dbReference>